<accession>A0A101M4Q6</accession>
<geneLocation type="mitochondrion" evidence="1"/>
<protein>
    <submittedName>
        <fullName evidence="1">Uncharacterized protein</fullName>
    </submittedName>
</protein>
<comment type="caution">
    <text evidence="1">The sequence shown here is derived from an EMBL/GenBank/DDBJ whole genome shotgun (WGS) entry which is preliminary data.</text>
</comment>
<dbReference type="EMBL" id="LKAM01000001">
    <property type="protein sequence ID" value="KUM50909.1"/>
    <property type="molecule type" value="Genomic_DNA"/>
</dbReference>
<reference evidence="1" key="1">
    <citation type="journal article" date="2015" name="Genome Biol. Evol.">
        <title>Organellar Genomes of White Spruce (Picea glauca): Assembly and Annotation.</title>
        <authorList>
            <person name="Jackman S.D."/>
            <person name="Warren R.L."/>
            <person name="Gibb E.A."/>
            <person name="Vandervalk B.P."/>
            <person name="Mohamadi H."/>
            <person name="Chu J."/>
            <person name="Raymond A."/>
            <person name="Pleasance S."/>
            <person name="Coope R."/>
            <person name="Wildung M.R."/>
            <person name="Ritland C.E."/>
            <person name="Bousquet J."/>
            <person name="Jones S.J."/>
            <person name="Bohlmann J."/>
            <person name="Birol I."/>
        </authorList>
    </citation>
    <scope>NUCLEOTIDE SEQUENCE [LARGE SCALE GENOMIC DNA]</scope>
    <source>
        <tissue evidence="1">Flushing bud</tissue>
    </source>
</reference>
<evidence type="ECO:0000313" key="1">
    <source>
        <dbReference type="EMBL" id="KUM50909.1"/>
    </source>
</evidence>
<organism evidence="1">
    <name type="scientific">Picea glauca</name>
    <name type="common">White spruce</name>
    <name type="synonym">Pinus glauca</name>
    <dbReference type="NCBI Taxonomy" id="3330"/>
    <lineage>
        <taxon>Eukaryota</taxon>
        <taxon>Viridiplantae</taxon>
        <taxon>Streptophyta</taxon>
        <taxon>Embryophyta</taxon>
        <taxon>Tracheophyta</taxon>
        <taxon>Spermatophyta</taxon>
        <taxon>Pinopsida</taxon>
        <taxon>Pinidae</taxon>
        <taxon>Conifers I</taxon>
        <taxon>Pinales</taxon>
        <taxon>Pinaceae</taxon>
        <taxon>Picea</taxon>
    </lineage>
</organism>
<gene>
    <name evidence="1" type="ORF">ABT39_MTgene755</name>
</gene>
<proteinExistence type="predicted"/>
<sequence>MDKFNQRRYARVLLSLNILHPATRLGKLNEMGLEIWSPSQPNKYGGVDSVNRVKEAAHIALDPVDFVPIAKKRRTSHLLIHMFQLTE</sequence>
<dbReference type="AlphaFoldDB" id="A0A101M4Q6"/>
<name>A0A101M4Q6_PICGL</name>
<keyword evidence="1" id="KW-0496">Mitochondrion</keyword>